<keyword evidence="1" id="KW-0695">RNA-directed DNA polymerase</keyword>
<gene>
    <name evidence="1" type="ORF">Tci_908589</name>
</gene>
<keyword evidence="1" id="KW-0808">Transferase</keyword>
<reference evidence="1" key="1">
    <citation type="journal article" date="2019" name="Sci. Rep.">
        <title>Draft genome of Tanacetum cinerariifolium, the natural source of mosquito coil.</title>
        <authorList>
            <person name="Yamashiro T."/>
            <person name="Shiraishi A."/>
            <person name="Satake H."/>
            <person name="Nakayama K."/>
        </authorList>
    </citation>
    <scope>NUCLEOTIDE SEQUENCE</scope>
</reference>
<dbReference type="EMBL" id="BKCJ011474139">
    <property type="protein sequence ID" value="GFD36620.1"/>
    <property type="molecule type" value="Genomic_DNA"/>
</dbReference>
<sequence>KNEYSLIQDIKETLSKLRRVNIKVDPNASTLEIDEGKFLRHMVTKEGVMADLEKVQEIIQSPVPKNVRMKLEAEEGSSWTGEAEEAF</sequence>
<dbReference type="GO" id="GO:0003964">
    <property type="term" value="F:RNA-directed DNA polymerase activity"/>
    <property type="evidence" value="ECO:0007669"/>
    <property type="project" value="UniProtKB-KW"/>
</dbReference>
<name>A0A699VQE9_TANCI</name>
<keyword evidence="1" id="KW-0548">Nucleotidyltransferase</keyword>
<feature type="non-terminal residue" evidence="1">
    <location>
        <position position="1"/>
    </location>
</feature>
<dbReference type="InterPro" id="IPR043502">
    <property type="entry name" value="DNA/RNA_pol_sf"/>
</dbReference>
<proteinExistence type="predicted"/>
<evidence type="ECO:0000313" key="1">
    <source>
        <dbReference type="EMBL" id="GFD36620.1"/>
    </source>
</evidence>
<dbReference type="SUPFAM" id="SSF56672">
    <property type="entry name" value="DNA/RNA polymerases"/>
    <property type="match status" value="1"/>
</dbReference>
<organism evidence="1">
    <name type="scientific">Tanacetum cinerariifolium</name>
    <name type="common">Dalmatian daisy</name>
    <name type="synonym">Chrysanthemum cinerariifolium</name>
    <dbReference type="NCBI Taxonomy" id="118510"/>
    <lineage>
        <taxon>Eukaryota</taxon>
        <taxon>Viridiplantae</taxon>
        <taxon>Streptophyta</taxon>
        <taxon>Embryophyta</taxon>
        <taxon>Tracheophyta</taxon>
        <taxon>Spermatophyta</taxon>
        <taxon>Magnoliopsida</taxon>
        <taxon>eudicotyledons</taxon>
        <taxon>Gunneridae</taxon>
        <taxon>Pentapetalae</taxon>
        <taxon>asterids</taxon>
        <taxon>campanulids</taxon>
        <taxon>Asterales</taxon>
        <taxon>Asteraceae</taxon>
        <taxon>Asteroideae</taxon>
        <taxon>Anthemideae</taxon>
        <taxon>Anthemidinae</taxon>
        <taxon>Tanacetum</taxon>
    </lineage>
</organism>
<protein>
    <submittedName>
        <fullName evidence="1">Reverse transcriptase domain-containing protein</fullName>
    </submittedName>
</protein>
<comment type="caution">
    <text evidence="1">The sequence shown here is derived from an EMBL/GenBank/DDBJ whole genome shotgun (WGS) entry which is preliminary data.</text>
</comment>
<accession>A0A699VQE9</accession>
<dbReference type="AlphaFoldDB" id="A0A699VQE9"/>